<comment type="caution">
    <text evidence="30">The sequence shown here is derived from an EMBL/GenBank/DDBJ whole genome shotgun (WGS) entry which is preliminary data.</text>
</comment>
<keyword evidence="31" id="KW-1185">Reference proteome</keyword>
<name>A0A401NGY8_SCYTO</name>
<reference evidence="30 31" key="1">
    <citation type="journal article" date="2018" name="Nat. Ecol. Evol.">
        <title>Shark genomes provide insights into elasmobranch evolution and the origin of vertebrates.</title>
        <authorList>
            <person name="Hara Y"/>
            <person name="Yamaguchi K"/>
            <person name="Onimaru K"/>
            <person name="Kadota M"/>
            <person name="Koyanagi M"/>
            <person name="Keeley SD"/>
            <person name="Tatsumi K"/>
            <person name="Tanaka K"/>
            <person name="Motone F"/>
            <person name="Kageyama Y"/>
            <person name="Nozu R"/>
            <person name="Adachi N"/>
            <person name="Nishimura O"/>
            <person name="Nakagawa R"/>
            <person name="Tanegashima C"/>
            <person name="Kiyatake I"/>
            <person name="Matsumoto R"/>
            <person name="Murakumo K"/>
            <person name="Nishida K"/>
            <person name="Terakita A"/>
            <person name="Kuratani S"/>
            <person name="Sato K"/>
            <person name="Hyodo S Kuraku.S."/>
        </authorList>
    </citation>
    <scope>NUCLEOTIDE SEQUENCE [LARGE SCALE GENOMIC DNA]</scope>
</reference>
<dbReference type="PROSITE" id="PS50011">
    <property type="entry name" value="PROTEIN_KINASE_DOM"/>
    <property type="match status" value="1"/>
</dbReference>
<dbReference type="Gene3D" id="1.10.287.160">
    <property type="entry name" value="HR1 repeat"/>
    <property type="match status" value="3"/>
</dbReference>
<accession>A0A401NGY8</accession>
<evidence type="ECO:0000256" key="3">
    <source>
        <dbReference type="ARBA" id="ARBA00004370"/>
    </source>
</evidence>
<keyword evidence="15 24" id="KW-0067">ATP-binding</keyword>
<evidence type="ECO:0000256" key="12">
    <source>
        <dbReference type="ARBA" id="ARBA00022737"/>
    </source>
</evidence>
<evidence type="ECO:0000256" key="2">
    <source>
        <dbReference type="ARBA" id="ARBA00004214"/>
    </source>
</evidence>
<dbReference type="CDD" id="cd11637">
    <property type="entry name" value="HR1_PKN3_3"/>
    <property type="match status" value="1"/>
</dbReference>
<feature type="domain" description="C2" evidence="26">
    <location>
        <begin position="299"/>
        <end position="461"/>
    </location>
</feature>
<evidence type="ECO:0000259" key="29">
    <source>
        <dbReference type="PROSITE" id="PS51860"/>
    </source>
</evidence>
<dbReference type="EMBL" id="BFAA01002372">
    <property type="protein sequence ID" value="GCB60179.1"/>
    <property type="molecule type" value="Genomic_DNA"/>
</dbReference>
<dbReference type="InterPro" id="IPR011009">
    <property type="entry name" value="Kinase-like_dom_sf"/>
</dbReference>
<evidence type="ECO:0000256" key="14">
    <source>
        <dbReference type="ARBA" id="ARBA00022777"/>
    </source>
</evidence>
<dbReference type="Proteomes" id="UP000288216">
    <property type="component" value="Unassembled WGS sequence"/>
</dbReference>
<protein>
    <recommendedName>
        <fullName evidence="7">protein kinase C</fullName>
        <ecNumber evidence="7">2.7.11.13</ecNumber>
    </recommendedName>
</protein>
<keyword evidence="10" id="KW-0597">Phosphoprotein</keyword>
<keyword evidence="12" id="KW-0677">Repeat</keyword>
<dbReference type="Pfam" id="PF00433">
    <property type="entry name" value="Pkinase_C"/>
    <property type="match status" value="1"/>
</dbReference>
<feature type="domain" description="AGC-kinase C-terminal" evidence="28">
    <location>
        <begin position="881"/>
        <end position="947"/>
    </location>
</feature>
<evidence type="ECO:0000256" key="13">
    <source>
        <dbReference type="ARBA" id="ARBA00022741"/>
    </source>
</evidence>
<evidence type="ECO:0000259" key="26">
    <source>
        <dbReference type="PROSITE" id="PS50004"/>
    </source>
</evidence>
<dbReference type="SMART" id="SM00742">
    <property type="entry name" value="Hr1"/>
    <property type="match status" value="3"/>
</dbReference>
<evidence type="ECO:0000256" key="17">
    <source>
        <dbReference type="ARBA" id="ARBA00023054"/>
    </source>
</evidence>
<dbReference type="GO" id="GO:0007165">
    <property type="term" value="P:signal transduction"/>
    <property type="evidence" value="ECO:0007669"/>
    <property type="project" value="InterPro"/>
</dbReference>
<dbReference type="Gene3D" id="3.30.200.20">
    <property type="entry name" value="Phosphorylase Kinase, domain 1"/>
    <property type="match status" value="1"/>
</dbReference>
<keyword evidence="13 24" id="KW-0547">Nucleotide-binding</keyword>
<evidence type="ECO:0000256" key="11">
    <source>
        <dbReference type="ARBA" id="ARBA00022679"/>
    </source>
</evidence>
<dbReference type="GO" id="GO:0030496">
    <property type="term" value="C:midbody"/>
    <property type="evidence" value="ECO:0007669"/>
    <property type="project" value="UniProtKB-SubCell"/>
</dbReference>
<sequence length="947" mass="107186">MVPLLSNAYQLLISQRLDLAEGTDLLDPDMQQKLDGVKEMIRREIQKELKIKEGTENLRKVTTDKKNLAHVENILKTSNRKLEQLHWELQELNARIVVTDRDNWRDDGMSPNPCCWEPCLTPLSSRITALKKQLNIEMKVKQGAANIIQMYSNGPSKDRKMLAAAQQMLQDSKIKIDIIRMQILKVTRNIGAAEDSNETIGTISPLELRIEELRHHLWVESAIAEGAKNAVKLLEGRKVQDKKVLAEAQSQLQESAQKMDLLRMSLECRLRELPNGHPKHDAIKEEMKMLNSPSVALTHVGASYLSMAFIKSAALTGTLEVKLIGCQHLLENVPGRSSMVNASPSPGTPLSTVKTWTGMNIHRRNTVRRYVKPEEPSTEASAVLRLDNRIVGQTHWRSVKNQTWDQTFSIELDRSRELEIAVYWRDWRELCAVKFLRLEEFLDNQCHVMTLCLEPHGLLSAEVIFCNPAIDRYPKLRRQNRIFPKEKGRNFLRASQMNINIATWGRLMMSILPPCSSMATMSPPLPPPDSSFTSPSGAPCTFNTLSPEPRDFTPINLNFSPEPPPKPPRLFINCASEERILSIADSQCANGSGTEMTTRQTNQAPEIQNPPRNQTLGIEDFDCVALLGRGHFGKVLLAEHKLTKKLFAIKALKKGNVVSRDEIDSLMCEKRIFETASSAQHPFLVNLFACFQTTNHVCFVMEYAPGGDLMMHIRCNVFSEPQTRFYAACVILGLQFLHEKNIVYRDLKLDNLLMDAEGYIKIGDFGLCKEGMGPGDYTNTFCGTPEFLAPEVLTETSYTRAVDWWGLGVLIFEMLVGECPFPGDDDDEIFDSIVNDEVRYPRFLSTEAISVIRKLLRKNPERRLGAGDQDAEEVKKEAFFREVDWEALLARRAKPPLVPKLSSPCDVQNFDEEFTSQRPILSLVCDFRPLTAQEQAVFDGFDYVADL</sequence>
<comment type="subcellular location">
    <subcellularLocation>
        <location evidence="5">Cleavage furrow</location>
    </subcellularLocation>
    <subcellularLocation>
        <location evidence="4">Cytoplasm</location>
    </subcellularLocation>
    <subcellularLocation>
        <location evidence="3">Membrane</location>
    </subcellularLocation>
    <subcellularLocation>
        <location evidence="2">Midbody</location>
    </subcellularLocation>
    <subcellularLocation>
        <location evidence="1">Nucleus</location>
    </subcellularLocation>
</comment>
<evidence type="ECO:0000256" key="16">
    <source>
        <dbReference type="ARBA" id="ARBA00023015"/>
    </source>
</evidence>
<dbReference type="InterPro" id="IPR037313">
    <property type="entry name" value="PKN_HR1_1"/>
</dbReference>
<dbReference type="GO" id="GO:0032154">
    <property type="term" value="C:cleavage furrow"/>
    <property type="evidence" value="ECO:0007669"/>
    <property type="project" value="UniProtKB-SubCell"/>
</dbReference>
<feature type="binding site" evidence="24">
    <location>
        <position position="650"/>
    </location>
    <ligand>
        <name>ATP</name>
        <dbReference type="ChEBI" id="CHEBI:30616"/>
    </ligand>
</feature>
<keyword evidence="18" id="KW-0472">Membrane</keyword>
<evidence type="ECO:0000256" key="7">
    <source>
        <dbReference type="ARBA" id="ARBA00012429"/>
    </source>
</evidence>
<dbReference type="OMA" id="MNIHRRN"/>
<evidence type="ECO:0000256" key="21">
    <source>
        <dbReference type="ARBA" id="ARBA00047272"/>
    </source>
</evidence>
<evidence type="ECO:0000256" key="5">
    <source>
        <dbReference type="ARBA" id="ARBA00004626"/>
    </source>
</evidence>
<dbReference type="GO" id="GO:0031267">
    <property type="term" value="F:small GTPase binding"/>
    <property type="evidence" value="ECO:0007669"/>
    <property type="project" value="InterPro"/>
</dbReference>
<evidence type="ECO:0000259" key="28">
    <source>
        <dbReference type="PROSITE" id="PS51285"/>
    </source>
</evidence>
<dbReference type="CDD" id="cd11622">
    <property type="entry name" value="HR1_PKN_1"/>
    <property type="match status" value="1"/>
</dbReference>
<keyword evidence="20" id="KW-0539">Nucleus</keyword>
<feature type="domain" description="REM-1" evidence="29">
    <location>
        <begin position="24"/>
        <end position="98"/>
    </location>
</feature>
<dbReference type="SUPFAM" id="SSF56112">
    <property type="entry name" value="Protein kinase-like (PK-like)"/>
    <property type="match status" value="1"/>
</dbReference>
<evidence type="ECO:0000256" key="10">
    <source>
        <dbReference type="ARBA" id="ARBA00022553"/>
    </source>
</evidence>
<dbReference type="OrthoDB" id="63267at2759"/>
<dbReference type="GO" id="GO:0004697">
    <property type="term" value="F:diacylglycerol-dependent serine/threonine kinase activity"/>
    <property type="evidence" value="ECO:0007669"/>
    <property type="project" value="UniProtKB-EC"/>
</dbReference>
<evidence type="ECO:0000256" key="20">
    <source>
        <dbReference type="ARBA" id="ARBA00023242"/>
    </source>
</evidence>
<evidence type="ECO:0000313" key="31">
    <source>
        <dbReference type="Proteomes" id="UP000288216"/>
    </source>
</evidence>
<dbReference type="SUPFAM" id="SSF49562">
    <property type="entry name" value="C2 domain (Calcium/lipid-binding domain, CaLB)"/>
    <property type="match status" value="1"/>
</dbReference>
<evidence type="ECO:0000256" key="24">
    <source>
        <dbReference type="PROSITE-ProRule" id="PRU10141"/>
    </source>
</evidence>
<dbReference type="GO" id="GO:0005634">
    <property type="term" value="C:nucleus"/>
    <property type="evidence" value="ECO:0007669"/>
    <property type="project" value="UniProtKB-SubCell"/>
</dbReference>
<dbReference type="InterPro" id="IPR035892">
    <property type="entry name" value="C2_domain_sf"/>
</dbReference>
<evidence type="ECO:0000256" key="9">
    <source>
        <dbReference type="ARBA" id="ARBA00022527"/>
    </source>
</evidence>
<keyword evidence="11" id="KW-0808">Transferase</keyword>
<evidence type="ECO:0000256" key="18">
    <source>
        <dbReference type="ARBA" id="ARBA00023136"/>
    </source>
</evidence>
<keyword evidence="9" id="KW-0723">Serine/threonine-protein kinase</keyword>
<evidence type="ECO:0000256" key="8">
    <source>
        <dbReference type="ARBA" id="ARBA00022490"/>
    </source>
</evidence>
<evidence type="ECO:0000313" key="30">
    <source>
        <dbReference type="EMBL" id="GCB60179.1"/>
    </source>
</evidence>
<dbReference type="FunFam" id="1.10.287.160:FF:000001">
    <property type="entry name" value="Putative serine/threonine-protein kinase N2"/>
    <property type="match status" value="1"/>
</dbReference>
<dbReference type="PROSITE" id="PS51860">
    <property type="entry name" value="REM_1"/>
    <property type="match status" value="3"/>
</dbReference>
<evidence type="ECO:0000256" key="25">
    <source>
        <dbReference type="SAM" id="MobiDB-lite"/>
    </source>
</evidence>
<dbReference type="InterPro" id="IPR011072">
    <property type="entry name" value="HR1_rho-bd"/>
</dbReference>
<proteinExistence type="inferred from homology"/>
<dbReference type="Pfam" id="PF02185">
    <property type="entry name" value="HR1"/>
    <property type="match status" value="3"/>
</dbReference>
<dbReference type="PROSITE" id="PS51285">
    <property type="entry name" value="AGC_KINASE_CTER"/>
    <property type="match status" value="1"/>
</dbReference>
<feature type="domain" description="Protein kinase" evidence="27">
    <location>
        <begin position="621"/>
        <end position="880"/>
    </location>
</feature>
<dbReference type="SUPFAM" id="SSF46585">
    <property type="entry name" value="HR1 repeat"/>
    <property type="match status" value="3"/>
</dbReference>
<feature type="domain" description="REM-1" evidence="29">
    <location>
        <begin position="109"/>
        <end position="192"/>
    </location>
</feature>
<comment type="similarity">
    <text evidence="6">Belongs to the protein kinase superfamily. AGC Ser/Thr protein kinase family. PKC subfamily.</text>
</comment>
<keyword evidence="16" id="KW-0805">Transcription regulation</keyword>
<dbReference type="STRING" id="75743.A0A401NGY8"/>
<keyword evidence="8" id="KW-0963">Cytoplasm</keyword>
<dbReference type="FunFam" id="1.10.287.160:FF:000002">
    <property type="entry name" value="Putative serine/threonine-protein kinase N2"/>
    <property type="match status" value="1"/>
</dbReference>
<comment type="catalytic activity">
    <reaction evidence="22">
        <text>L-seryl-[protein] + ATP = O-phospho-L-seryl-[protein] + ADP + H(+)</text>
        <dbReference type="Rhea" id="RHEA:17989"/>
        <dbReference type="Rhea" id="RHEA-COMP:9863"/>
        <dbReference type="Rhea" id="RHEA-COMP:11604"/>
        <dbReference type="ChEBI" id="CHEBI:15378"/>
        <dbReference type="ChEBI" id="CHEBI:29999"/>
        <dbReference type="ChEBI" id="CHEBI:30616"/>
        <dbReference type="ChEBI" id="CHEBI:83421"/>
        <dbReference type="ChEBI" id="CHEBI:456216"/>
        <dbReference type="EC" id="2.7.11.13"/>
    </reaction>
</comment>
<dbReference type="InterPro" id="IPR017892">
    <property type="entry name" value="Pkinase_C"/>
</dbReference>
<keyword evidence="19" id="KW-0804">Transcription</keyword>
<feature type="domain" description="REM-1" evidence="29">
    <location>
        <begin position="196"/>
        <end position="275"/>
    </location>
</feature>
<evidence type="ECO:0000256" key="19">
    <source>
        <dbReference type="ARBA" id="ARBA00023163"/>
    </source>
</evidence>
<dbReference type="InterPro" id="IPR000719">
    <property type="entry name" value="Prot_kinase_dom"/>
</dbReference>
<comment type="catalytic activity">
    <reaction evidence="21">
        <text>L-threonyl-[protein] + ATP = O-phospho-L-threonyl-[protein] + ADP + H(+)</text>
        <dbReference type="Rhea" id="RHEA:46608"/>
        <dbReference type="Rhea" id="RHEA-COMP:11060"/>
        <dbReference type="Rhea" id="RHEA-COMP:11605"/>
        <dbReference type="ChEBI" id="CHEBI:15378"/>
        <dbReference type="ChEBI" id="CHEBI:30013"/>
        <dbReference type="ChEBI" id="CHEBI:30616"/>
        <dbReference type="ChEBI" id="CHEBI:61977"/>
        <dbReference type="ChEBI" id="CHEBI:456216"/>
        <dbReference type="EC" id="2.7.11.13"/>
    </reaction>
</comment>
<dbReference type="InterPro" id="IPR000961">
    <property type="entry name" value="AGC-kinase_C"/>
</dbReference>
<dbReference type="InterPro" id="IPR017441">
    <property type="entry name" value="Protein_kinase_ATP_BS"/>
</dbReference>
<evidence type="ECO:0000256" key="23">
    <source>
        <dbReference type="PROSITE-ProRule" id="PRU01207"/>
    </source>
</evidence>
<dbReference type="PROSITE" id="PS00107">
    <property type="entry name" value="PROTEIN_KINASE_ATP"/>
    <property type="match status" value="1"/>
</dbReference>
<dbReference type="FunFam" id="1.10.287.160:FF:000003">
    <property type="entry name" value="Putative serine/threonine-protein kinase N2"/>
    <property type="match status" value="1"/>
</dbReference>
<evidence type="ECO:0000256" key="4">
    <source>
        <dbReference type="ARBA" id="ARBA00004496"/>
    </source>
</evidence>
<dbReference type="InterPro" id="IPR000008">
    <property type="entry name" value="C2_dom"/>
</dbReference>
<keyword evidence="17 23" id="KW-0175">Coiled coil</keyword>
<gene>
    <name evidence="30" type="ORF">scyTo_0006830</name>
</gene>
<dbReference type="Gene3D" id="1.10.510.10">
    <property type="entry name" value="Transferase(Phosphotransferase) domain 1"/>
    <property type="match status" value="1"/>
</dbReference>
<dbReference type="FunFam" id="1.10.510.10:FF:000038">
    <property type="entry name" value="serine/threonine-protein kinase N2 isoform X1"/>
    <property type="match status" value="1"/>
</dbReference>
<evidence type="ECO:0000256" key="15">
    <source>
        <dbReference type="ARBA" id="ARBA00022840"/>
    </source>
</evidence>
<dbReference type="SMART" id="SM00220">
    <property type="entry name" value="S_TKc"/>
    <property type="match status" value="1"/>
</dbReference>
<dbReference type="CDD" id="cd05589">
    <property type="entry name" value="STKc_PKN"/>
    <property type="match status" value="1"/>
</dbReference>
<dbReference type="PROSITE" id="PS50004">
    <property type="entry name" value="C2"/>
    <property type="match status" value="1"/>
</dbReference>
<dbReference type="SMART" id="SM00133">
    <property type="entry name" value="S_TK_X"/>
    <property type="match status" value="1"/>
</dbReference>
<organism evidence="30 31">
    <name type="scientific">Scyliorhinus torazame</name>
    <name type="common">Cloudy catshark</name>
    <name type="synonym">Catulus torazame</name>
    <dbReference type="NCBI Taxonomy" id="75743"/>
    <lineage>
        <taxon>Eukaryota</taxon>
        <taxon>Metazoa</taxon>
        <taxon>Chordata</taxon>
        <taxon>Craniata</taxon>
        <taxon>Vertebrata</taxon>
        <taxon>Chondrichthyes</taxon>
        <taxon>Elasmobranchii</taxon>
        <taxon>Galeomorphii</taxon>
        <taxon>Galeoidea</taxon>
        <taxon>Carcharhiniformes</taxon>
        <taxon>Scyliorhinidae</taxon>
        <taxon>Scyliorhinus</taxon>
    </lineage>
</organism>
<evidence type="ECO:0000256" key="1">
    <source>
        <dbReference type="ARBA" id="ARBA00004123"/>
    </source>
</evidence>
<dbReference type="PANTHER" id="PTHR24351">
    <property type="entry name" value="RIBOSOMAL PROTEIN S6 KINASE"/>
    <property type="match status" value="1"/>
</dbReference>
<dbReference type="GO" id="GO:0005737">
    <property type="term" value="C:cytoplasm"/>
    <property type="evidence" value="ECO:0007669"/>
    <property type="project" value="UniProtKB-SubCell"/>
</dbReference>
<evidence type="ECO:0000256" key="6">
    <source>
        <dbReference type="ARBA" id="ARBA00005490"/>
    </source>
</evidence>
<keyword evidence="14" id="KW-0418">Kinase</keyword>
<dbReference type="GO" id="GO:0005524">
    <property type="term" value="F:ATP binding"/>
    <property type="evidence" value="ECO:0007669"/>
    <property type="project" value="UniProtKB-UniRule"/>
</dbReference>
<dbReference type="PROSITE" id="PS00108">
    <property type="entry name" value="PROTEIN_KINASE_ST"/>
    <property type="match status" value="1"/>
</dbReference>
<dbReference type="EC" id="2.7.11.13" evidence="7"/>
<feature type="region of interest" description="Disordered" evidence="25">
    <location>
        <begin position="589"/>
        <end position="613"/>
    </location>
</feature>
<evidence type="ECO:0000259" key="27">
    <source>
        <dbReference type="PROSITE" id="PS50011"/>
    </source>
</evidence>
<dbReference type="InterPro" id="IPR008271">
    <property type="entry name" value="Ser/Thr_kinase_AS"/>
</dbReference>
<dbReference type="AlphaFoldDB" id="A0A401NGY8"/>
<evidence type="ECO:0000256" key="22">
    <source>
        <dbReference type="ARBA" id="ARBA00047470"/>
    </source>
</evidence>
<dbReference type="Pfam" id="PF00069">
    <property type="entry name" value="Pkinase"/>
    <property type="match status" value="1"/>
</dbReference>
<dbReference type="FunFam" id="3.30.200.20:FF:000058">
    <property type="entry name" value="Putative serine/threonine-protein kinase N2"/>
    <property type="match status" value="1"/>
</dbReference>
<dbReference type="InterPro" id="IPR036274">
    <property type="entry name" value="HR1_rpt_sf"/>
</dbReference>